<dbReference type="Proteomes" id="UP000680348">
    <property type="component" value="Unassembled WGS sequence"/>
</dbReference>
<dbReference type="SUPFAM" id="SSF100950">
    <property type="entry name" value="NagB/RpiA/CoA transferase-like"/>
    <property type="match status" value="1"/>
</dbReference>
<keyword evidence="5" id="KW-0460">Magnesium</keyword>
<dbReference type="EC" id="6.3.3.2" evidence="5"/>
<dbReference type="Pfam" id="PF01812">
    <property type="entry name" value="5-FTHF_cyc-lig"/>
    <property type="match status" value="1"/>
</dbReference>
<dbReference type="GO" id="GO:0030272">
    <property type="term" value="F:5-formyltetrahydrofolate cyclo-ligase activity"/>
    <property type="evidence" value="ECO:0007669"/>
    <property type="project" value="UniProtKB-EC"/>
</dbReference>
<evidence type="ECO:0000313" key="6">
    <source>
        <dbReference type="EMBL" id="MBS3647864.1"/>
    </source>
</evidence>
<keyword evidence="5" id="KW-0479">Metal-binding</keyword>
<dbReference type="InterPro" id="IPR024185">
    <property type="entry name" value="FTHF_cligase-like_sf"/>
</dbReference>
<sequence length="196" mass="21796">MDMSYRELKKRLRQEALARRDALDPQWRIEASLGIAEVAGREIDAGPGDVVSAFWTMRSEVDTRPLMAAMREKGARICLPAILDKSTMIFRELVRGADLVDMGFGTFGPGPEAEVLDPNIMLVPLAAFDPRGHRIGYGAGYYDRSIERLHEKGMSPRLIGIAFDCQEVPQVPDEPHDVVLSAILTESGLRGFRQLD</sequence>
<dbReference type="PANTHER" id="PTHR23407:SF1">
    <property type="entry name" value="5-FORMYLTETRAHYDROFOLATE CYCLO-LIGASE"/>
    <property type="match status" value="1"/>
</dbReference>
<evidence type="ECO:0000256" key="5">
    <source>
        <dbReference type="RuleBase" id="RU361279"/>
    </source>
</evidence>
<accession>A0A942DVP3</accession>
<protein>
    <recommendedName>
        <fullName evidence="5">5-formyltetrahydrofolate cyclo-ligase</fullName>
        <ecNumber evidence="5">6.3.3.2</ecNumber>
    </recommendedName>
</protein>
<dbReference type="GO" id="GO:0009396">
    <property type="term" value="P:folic acid-containing compound biosynthetic process"/>
    <property type="evidence" value="ECO:0007669"/>
    <property type="project" value="TreeGrafter"/>
</dbReference>
<feature type="binding site" evidence="4">
    <location>
        <position position="60"/>
    </location>
    <ligand>
        <name>substrate</name>
    </ligand>
</feature>
<dbReference type="InterPro" id="IPR037171">
    <property type="entry name" value="NagB/RpiA_transferase-like"/>
</dbReference>
<dbReference type="PIRSF" id="PIRSF006806">
    <property type="entry name" value="FTHF_cligase"/>
    <property type="match status" value="1"/>
</dbReference>
<evidence type="ECO:0000256" key="3">
    <source>
        <dbReference type="ARBA" id="ARBA00022840"/>
    </source>
</evidence>
<dbReference type="GO" id="GO:0035999">
    <property type="term" value="P:tetrahydrofolate interconversion"/>
    <property type="evidence" value="ECO:0007669"/>
    <property type="project" value="TreeGrafter"/>
</dbReference>
<proteinExistence type="inferred from homology"/>
<dbReference type="Gene3D" id="3.40.50.10420">
    <property type="entry name" value="NagB/RpiA/CoA transferase-like"/>
    <property type="match status" value="1"/>
</dbReference>
<dbReference type="AlphaFoldDB" id="A0A942DVP3"/>
<feature type="binding site" evidence="4">
    <location>
        <begin position="9"/>
        <end position="13"/>
    </location>
    <ligand>
        <name>ATP</name>
        <dbReference type="ChEBI" id="CHEBI:30616"/>
    </ligand>
</feature>
<dbReference type="EMBL" id="JAGWCR010000002">
    <property type="protein sequence ID" value="MBS3647864.1"/>
    <property type="molecule type" value="Genomic_DNA"/>
</dbReference>
<dbReference type="NCBIfam" id="TIGR02727">
    <property type="entry name" value="MTHFS_bact"/>
    <property type="match status" value="1"/>
</dbReference>
<organism evidence="6 7">
    <name type="scientific">Pseudaminobacter soli</name>
    <name type="common">ex Zhang et al. 2022</name>
    <dbReference type="NCBI Taxonomy" id="2831468"/>
    <lineage>
        <taxon>Bacteria</taxon>
        <taxon>Pseudomonadati</taxon>
        <taxon>Pseudomonadota</taxon>
        <taxon>Alphaproteobacteria</taxon>
        <taxon>Hyphomicrobiales</taxon>
        <taxon>Phyllobacteriaceae</taxon>
        <taxon>Pseudaminobacter</taxon>
    </lineage>
</organism>
<comment type="catalytic activity">
    <reaction evidence="5">
        <text>(6S)-5-formyl-5,6,7,8-tetrahydrofolate + ATP = (6R)-5,10-methenyltetrahydrofolate + ADP + phosphate</text>
        <dbReference type="Rhea" id="RHEA:10488"/>
        <dbReference type="ChEBI" id="CHEBI:30616"/>
        <dbReference type="ChEBI" id="CHEBI:43474"/>
        <dbReference type="ChEBI" id="CHEBI:57455"/>
        <dbReference type="ChEBI" id="CHEBI:57457"/>
        <dbReference type="ChEBI" id="CHEBI:456216"/>
        <dbReference type="EC" id="6.3.3.2"/>
    </reaction>
</comment>
<comment type="cofactor">
    <cofactor evidence="5">
        <name>Mg(2+)</name>
        <dbReference type="ChEBI" id="CHEBI:18420"/>
    </cofactor>
</comment>
<dbReference type="PANTHER" id="PTHR23407">
    <property type="entry name" value="ATPASE INHIBITOR/5-FORMYLTETRAHYDROFOLATE CYCLO-LIGASE"/>
    <property type="match status" value="1"/>
</dbReference>
<keyword evidence="7" id="KW-1185">Reference proteome</keyword>
<evidence type="ECO:0000256" key="1">
    <source>
        <dbReference type="ARBA" id="ARBA00010638"/>
    </source>
</evidence>
<comment type="similarity">
    <text evidence="1 5">Belongs to the 5-formyltetrahydrofolate cyclo-ligase family.</text>
</comment>
<gene>
    <name evidence="6" type="ORF">KEU06_04375</name>
</gene>
<comment type="caution">
    <text evidence="6">The sequence shown here is derived from an EMBL/GenBank/DDBJ whole genome shotgun (WGS) entry which is preliminary data.</text>
</comment>
<keyword evidence="2 4" id="KW-0547">Nucleotide-binding</keyword>
<evidence type="ECO:0000256" key="2">
    <source>
        <dbReference type="ARBA" id="ARBA00022741"/>
    </source>
</evidence>
<reference evidence="6" key="1">
    <citation type="submission" date="2021-04" db="EMBL/GenBank/DDBJ databases">
        <title>Pseudaminobacter soli sp. nov., isolated from paddy soil contaminated by heavy metals.</title>
        <authorList>
            <person name="Zhang K."/>
        </authorList>
    </citation>
    <scope>NUCLEOTIDE SEQUENCE</scope>
    <source>
        <strain evidence="6">19-2017</strain>
    </source>
</reference>
<dbReference type="GO" id="GO:0005524">
    <property type="term" value="F:ATP binding"/>
    <property type="evidence" value="ECO:0007669"/>
    <property type="project" value="UniProtKB-KW"/>
</dbReference>
<feature type="binding site" evidence="4">
    <location>
        <begin position="134"/>
        <end position="142"/>
    </location>
    <ligand>
        <name>ATP</name>
        <dbReference type="ChEBI" id="CHEBI:30616"/>
    </ligand>
</feature>
<name>A0A942DVP3_9HYPH</name>
<keyword evidence="6" id="KW-0436">Ligase</keyword>
<evidence type="ECO:0000313" key="7">
    <source>
        <dbReference type="Proteomes" id="UP000680348"/>
    </source>
</evidence>
<evidence type="ECO:0000256" key="4">
    <source>
        <dbReference type="PIRSR" id="PIRSR006806-1"/>
    </source>
</evidence>
<dbReference type="InterPro" id="IPR002698">
    <property type="entry name" value="FTHF_cligase"/>
</dbReference>
<keyword evidence="3 4" id="KW-0067">ATP-binding</keyword>
<dbReference type="GO" id="GO:0046872">
    <property type="term" value="F:metal ion binding"/>
    <property type="evidence" value="ECO:0007669"/>
    <property type="project" value="UniProtKB-KW"/>
</dbReference>